<dbReference type="InterPro" id="IPR000626">
    <property type="entry name" value="Ubiquitin-like_dom"/>
</dbReference>
<dbReference type="SUPFAM" id="SSF54236">
    <property type="entry name" value="Ubiquitin-like"/>
    <property type="match status" value="1"/>
</dbReference>
<dbReference type="Gene3D" id="3.10.20.90">
    <property type="entry name" value="Phosphatidylinositol 3-kinase Catalytic Subunit, Chain A, domain 1"/>
    <property type="match status" value="1"/>
</dbReference>
<dbReference type="AlphaFoldDB" id="A0AAV2HH83"/>
<dbReference type="EMBL" id="CAXITT010000124">
    <property type="protein sequence ID" value="CAL1532722.1"/>
    <property type="molecule type" value="Genomic_DNA"/>
</dbReference>
<comment type="caution">
    <text evidence="3">The sequence shown here is derived from an EMBL/GenBank/DDBJ whole genome shotgun (WGS) entry which is preliminary data.</text>
</comment>
<feature type="domain" description="Ubiquitin-like" evidence="2">
    <location>
        <begin position="133"/>
        <end position="209"/>
    </location>
</feature>
<dbReference type="InterPro" id="IPR019956">
    <property type="entry name" value="Ubiquitin_dom"/>
</dbReference>
<dbReference type="PANTHER" id="PTHR10666">
    <property type="entry name" value="UBIQUITIN"/>
    <property type="match status" value="1"/>
</dbReference>
<dbReference type="SMART" id="SM00213">
    <property type="entry name" value="UBQ"/>
    <property type="match status" value="1"/>
</dbReference>
<dbReference type="Pfam" id="PF00240">
    <property type="entry name" value="ubiquitin"/>
    <property type="match status" value="1"/>
</dbReference>
<organism evidence="3 4">
    <name type="scientific">Lymnaea stagnalis</name>
    <name type="common">Great pond snail</name>
    <name type="synonym">Helix stagnalis</name>
    <dbReference type="NCBI Taxonomy" id="6523"/>
    <lineage>
        <taxon>Eukaryota</taxon>
        <taxon>Metazoa</taxon>
        <taxon>Spiralia</taxon>
        <taxon>Lophotrochozoa</taxon>
        <taxon>Mollusca</taxon>
        <taxon>Gastropoda</taxon>
        <taxon>Heterobranchia</taxon>
        <taxon>Euthyneura</taxon>
        <taxon>Panpulmonata</taxon>
        <taxon>Hygrophila</taxon>
        <taxon>Lymnaeoidea</taxon>
        <taxon>Lymnaeidae</taxon>
        <taxon>Lymnaea</taxon>
    </lineage>
</organism>
<name>A0AAV2HH83_LYMST</name>
<accession>A0AAV2HH83</accession>
<dbReference type="PRINTS" id="PR00348">
    <property type="entry name" value="UBIQUITIN"/>
</dbReference>
<evidence type="ECO:0000256" key="1">
    <source>
        <dbReference type="SAM" id="MobiDB-lite"/>
    </source>
</evidence>
<sequence length="209" mass="23109">MPPTNQPHQNGVHGSRDSHVPNGRPTPMEVEKENGLTITASLSESSRFARRNQPVGSSVCVTVSPRPGERPTTHTVLKQGNGELKVVENRPHASNVQAAVNRQAEILGTITIGETTDTFGGGRPVIPQQPCTFQIFVNNFADSRNYTFEVQKSYRVDKLMDMIFDKLRITKDQQHLTYAGRNLAAPMTLEHYGIKKDTTVFLTGRLRGG</sequence>
<keyword evidence="4" id="KW-1185">Reference proteome</keyword>
<proteinExistence type="predicted"/>
<protein>
    <recommendedName>
        <fullName evidence="2">Ubiquitin-like domain-containing protein</fullName>
    </recommendedName>
</protein>
<feature type="region of interest" description="Disordered" evidence="1">
    <location>
        <begin position="1"/>
        <end position="31"/>
    </location>
</feature>
<dbReference type="InterPro" id="IPR050158">
    <property type="entry name" value="Ubiquitin_ubiquitin-like"/>
</dbReference>
<evidence type="ECO:0000313" key="4">
    <source>
        <dbReference type="Proteomes" id="UP001497497"/>
    </source>
</evidence>
<reference evidence="3 4" key="1">
    <citation type="submission" date="2024-04" db="EMBL/GenBank/DDBJ databases">
        <authorList>
            <consortium name="Genoscope - CEA"/>
            <person name="William W."/>
        </authorList>
    </citation>
    <scope>NUCLEOTIDE SEQUENCE [LARGE SCALE GENOMIC DNA]</scope>
</reference>
<dbReference type="Proteomes" id="UP001497497">
    <property type="component" value="Unassembled WGS sequence"/>
</dbReference>
<dbReference type="PROSITE" id="PS50053">
    <property type="entry name" value="UBIQUITIN_2"/>
    <property type="match status" value="1"/>
</dbReference>
<evidence type="ECO:0000259" key="2">
    <source>
        <dbReference type="PROSITE" id="PS50053"/>
    </source>
</evidence>
<dbReference type="InterPro" id="IPR029071">
    <property type="entry name" value="Ubiquitin-like_domsf"/>
</dbReference>
<gene>
    <name evidence="3" type="ORF">GSLYS_00006740001</name>
</gene>
<evidence type="ECO:0000313" key="3">
    <source>
        <dbReference type="EMBL" id="CAL1532722.1"/>
    </source>
</evidence>